<name>A0A368QPG1_SETIT</name>
<gene>
    <name evidence="3" type="ORF">SETIT_4G010300v2</name>
</gene>
<dbReference type="CDD" id="cd09917">
    <property type="entry name" value="F-box_SF"/>
    <property type="match status" value="1"/>
</dbReference>
<sequence length="495" mass="54772">MRLRSAWERGRPWRGESGWWTAQGRREKNEREAAERAEGTRGRRGEEAGVLESGSRSGNKGGLDGVAAGTSHRRSIHTHPPPSPARSDSVIMQSHSKISGTSASTTTTRAVCGLRGWADLPEGLLQSIVALLGSFLDLLAFAGTCRSWRAAFSSYPSKSTFCSLLPPLLIRPNIHVSAPHLPSKGDDGRKLRTCQVIDLANPNTPLRSQIPQETFQKLCFAGSSYGQLICGSGRNCLVVNVFTGAEVSPPQLPLSEDAYFNSGMLTAPIASPDSHLLVSVQSDQDYTQRSLLDWPVGSHSWSELQLNDSRIEQIVEFNGQFIAMDEVCRLYSLSLAPQLDLQEITTVWWDDMDECPFLRPWLVVCGDMLLIVGYHFHYISLLSGALASYKAYHLDMSTEPATWVEAAKLENHALFTGGDVRSPAFSSTSPGRWSGRTNCLYYAHDTQPWSLHGLGNDADAVWADSTDPDLVFKRTWYRQLQPFWVYPSMLYSDGQ</sequence>
<dbReference type="STRING" id="4555.A0A368QPG1"/>
<accession>A0A368QPG1</accession>
<feature type="compositionally biased region" description="Basic and acidic residues" evidence="1">
    <location>
        <begin position="1"/>
        <end position="14"/>
    </location>
</feature>
<dbReference type="Pfam" id="PF03478">
    <property type="entry name" value="Beta-prop_KIB1-4"/>
    <property type="match status" value="1"/>
</dbReference>
<dbReference type="PANTHER" id="PTHR33800:SF3">
    <property type="entry name" value="OS06G0111200 PROTEIN"/>
    <property type="match status" value="1"/>
</dbReference>
<dbReference type="Gene3D" id="1.20.1280.50">
    <property type="match status" value="1"/>
</dbReference>
<organism evidence="3">
    <name type="scientific">Setaria italica</name>
    <name type="common">Foxtail millet</name>
    <name type="synonym">Panicum italicum</name>
    <dbReference type="NCBI Taxonomy" id="4555"/>
    <lineage>
        <taxon>Eukaryota</taxon>
        <taxon>Viridiplantae</taxon>
        <taxon>Streptophyta</taxon>
        <taxon>Embryophyta</taxon>
        <taxon>Tracheophyta</taxon>
        <taxon>Spermatophyta</taxon>
        <taxon>Magnoliopsida</taxon>
        <taxon>Liliopsida</taxon>
        <taxon>Poales</taxon>
        <taxon>Poaceae</taxon>
        <taxon>PACMAD clade</taxon>
        <taxon>Panicoideae</taxon>
        <taxon>Panicodae</taxon>
        <taxon>Paniceae</taxon>
        <taxon>Cenchrinae</taxon>
        <taxon>Setaria</taxon>
    </lineage>
</organism>
<evidence type="ECO:0000259" key="2">
    <source>
        <dbReference type="Pfam" id="PF03478"/>
    </source>
</evidence>
<feature type="region of interest" description="Disordered" evidence="1">
    <location>
        <begin position="1"/>
        <end position="105"/>
    </location>
</feature>
<reference evidence="3" key="2">
    <citation type="submission" date="2015-07" db="EMBL/GenBank/DDBJ databases">
        <authorList>
            <person name="Noorani M."/>
        </authorList>
    </citation>
    <scope>NUCLEOTIDE SEQUENCE</scope>
    <source>
        <strain evidence="3">Yugu1</strain>
    </source>
</reference>
<evidence type="ECO:0000313" key="3">
    <source>
        <dbReference type="EMBL" id="RCV19867.1"/>
    </source>
</evidence>
<dbReference type="InterPro" id="IPR005174">
    <property type="entry name" value="KIB1-4_b-propeller"/>
</dbReference>
<dbReference type="PANTHER" id="PTHR33800">
    <property type="entry name" value="OS06G0113600 PROTEIN"/>
    <property type="match status" value="1"/>
</dbReference>
<feature type="compositionally biased region" description="Basic and acidic residues" evidence="1">
    <location>
        <begin position="24"/>
        <end position="47"/>
    </location>
</feature>
<feature type="domain" description="KIB1-4 beta-propeller" evidence="2">
    <location>
        <begin position="207"/>
        <end position="450"/>
    </location>
</feature>
<proteinExistence type="predicted"/>
<dbReference type="EMBL" id="CM003531">
    <property type="protein sequence ID" value="RCV19867.1"/>
    <property type="molecule type" value="Genomic_DNA"/>
</dbReference>
<dbReference type="OrthoDB" id="581467at2759"/>
<reference evidence="3" key="1">
    <citation type="journal article" date="2012" name="Nat. Biotechnol.">
        <title>Reference genome sequence of the model plant Setaria.</title>
        <authorList>
            <person name="Bennetzen J.L."/>
            <person name="Schmutz J."/>
            <person name="Wang H."/>
            <person name="Percifield R."/>
            <person name="Hawkins J."/>
            <person name="Pontaroli A.C."/>
            <person name="Estep M."/>
            <person name="Feng L."/>
            <person name="Vaughn J.N."/>
            <person name="Grimwood J."/>
            <person name="Jenkins J."/>
            <person name="Barry K."/>
            <person name="Lindquist E."/>
            <person name="Hellsten U."/>
            <person name="Deshpande S."/>
            <person name="Wang X."/>
            <person name="Wu X."/>
            <person name="Mitros T."/>
            <person name="Triplett J."/>
            <person name="Yang X."/>
            <person name="Ye C.Y."/>
            <person name="Mauro-Herrera M."/>
            <person name="Wang L."/>
            <person name="Li P."/>
            <person name="Sharma M."/>
            <person name="Sharma R."/>
            <person name="Ronald P.C."/>
            <person name="Panaud O."/>
            <person name="Kellogg E.A."/>
            <person name="Brutnell T.P."/>
            <person name="Doust A.N."/>
            <person name="Tuskan G.A."/>
            <person name="Rokhsar D."/>
            <person name="Devos K.M."/>
        </authorList>
    </citation>
    <scope>NUCLEOTIDE SEQUENCE [LARGE SCALE GENOMIC DNA]</scope>
    <source>
        <strain evidence="3">Yugu1</strain>
    </source>
</reference>
<protein>
    <recommendedName>
        <fullName evidence="2">KIB1-4 beta-propeller domain-containing protein</fullName>
    </recommendedName>
</protein>
<dbReference type="SUPFAM" id="SSF81383">
    <property type="entry name" value="F-box domain"/>
    <property type="match status" value="1"/>
</dbReference>
<dbReference type="InterPro" id="IPR036047">
    <property type="entry name" value="F-box-like_dom_sf"/>
</dbReference>
<dbReference type="AlphaFoldDB" id="A0A368QPG1"/>
<evidence type="ECO:0000256" key="1">
    <source>
        <dbReference type="SAM" id="MobiDB-lite"/>
    </source>
</evidence>